<keyword evidence="2" id="KW-1185">Reference proteome</keyword>
<accession>A0A328VRW9</accession>
<name>A0A328VRW9_9CHLR</name>
<sequence length="132" mass="15447">MRQPEQQPAAAREEAIARLYRTSAAVYLFRREMWACPHCMVEEEIARLGRLPLRQLRGADLQHYAWKAMTTWGEVTDFKHFLPRWLELVLRGQDDGFALELGQLAHKLAYGQWRSWPRAEQEAVEAALLLAW</sequence>
<dbReference type="RefSeq" id="WP_112433769.1">
    <property type="nucleotide sequence ID" value="NZ_MCIF01000002.1"/>
</dbReference>
<dbReference type="Proteomes" id="UP000248706">
    <property type="component" value="Unassembled WGS sequence"/>
</dbReference>
<dbReference type="OrthoDB" id="4535590at2"/>
<dbReference type="EMBL" id="MCIF01000002">
    <property type="protein sequence ID" value="RAQ98463.1"/>
    <property type="molecule type" value="Genomic_DNA"/>
</dbReference>
<dbReference type="AlphaFoldDB" id="A0A328VRW9"/>
<evidence type="ECO:0000313" key="1">
    <source>
        <dbReference type="EMBL" id="RAQ98463.1"/>
    </source>
</evidence>
<comment type="caution">
    <text evidence="1">The sequence shown here is derived from an EMBL/GenBank/DDBJ whole genome shotgun (WGS) entry which is preliminary data.</text>
</comment>
<gene>
    <name evidence="1" type="ORF">A4R35_23175</name>
</gene>
<proteinExistence type="predicted"/>
<reference evidence="1 2" key="1">
    <citation type="submission" date="2016-08" db="EMBL/GenBank/DDBJ databases">
        <title>Analysis of Carbohydrate Active Enzymes in Thermogemmatispora T81 Reveals Carbohydrate Degradation Ability.</title>
        <authorList>
            <person name="Tomazini A."/>
            <person name="Lal S."/>
            <person name="Stott M."/>
            <person name="Henrissat B."/>
            <person name="Polikarpov I."/>
            <person name="Sparling R."/>
            <person name="Levin D.B."/>
        </authorList>
    </citation>
    <scope>NUCLEOTIDE SEQUENCE [LARGE SCALE GENOMIC DNA]</scope>
    <source>
        <strain evidence="1 2">T81</strain>
    </source>
</reference>
<organism evidence="1 2">
    <name type="scientific">Thermogemmatispora tikiterensis</name>
    <dbReference type="NCBI Taxonomy" id="1825093"/>
    <lineage>
        <taxon>Bacteria</taxon>
        <taxon>Bacillati</taxon>
        <taxon>Chloroflexota</taxon>
        <taxon>Ktedonobacteria</taxon>
        <taxon>Thermogemmatisporales</taxon>
        <taxon>Thermogemmatisporaceae</taxon>
        <taxon>Thermogemmatispora</taxon>
    </lineage>
</organism>
<evidence type="ECO:0000313" key="2">
    <source>
        <dbReference type="Proteomes" id="UP000248706"/>
    </source>
</evidence>
<protein>
    <submittedName>
        <fullName evidence="1">Uncharacterized protein</fullName>
    </submittedName>
</protein>